<gene>
    <name evidence="1" type="ORF">A8L61_16095</name>
</gene>
<accession>A0A5K9RV19</accession>
<sequence>HMLSTVGFTNNMLIPILKKRETWLLRIMYINVHNTILGIKKVIQHLKQNSTKDFNIPEIDD</sequence>
<protein>
    <submittedName>
        <fullName evidence="1">Uncharacterized protein</fullName>
    </submittedName>
</protein>
<proteinExistence type="predicted"/>
<feature type="non-terminal residue" evidence="1">
    <location>
        <position position="1"/>
    </location>
</feature>
<comment type="caution">
    <text evidence="1">The sequence shown here is derived from an EMBL/GenBank/DDBJ whole genome shotgun (WGS) entry which is preliminary data.</text>
</comment>
<name>A0A5K9RV19_LISMN</name>
<reference evidence="1 2" key="1">
    <citation type="submission" date="2018-06" db="EMBL/GenBank/DDBJ databases">
        <authorList>
            <consortium name="PulseNet: The National Subtyping Network for Foodborne Disease Surveillance"/>
            <person name="Tarr C.L."/>
            <person name="Trees E."/>
            <person name="Katz L.S."/>
            <person name="Carleton-Romer H.A."/>
            <person name="Stroika S."/>
            <person name="Kucerova Z."/>
            <person name="Roache K.F."/>
            <person name="Sabol A.L."/>
            <person name="Besser J."/>
            <person name="Gerner-Smidt P."/>
        </authorList>
    </citation>
    <scope>NUCLEOTIDE SEQUENCE [LARGE SCALE GENOMIC DNA]</scope>
    <source>
        <strain evidence="1 2">PNUSAL002180</strain>
    </source>
</reference>
<evidence type="ECO:0000313" key="2">
    <source>
        <dbReference type="Proteomes" id="UP000358545"/>
    </source>
</evidence>
<dbReference type="EMBL" id="AABAGT010000043">
    <property type="protein sequence ID" value="EAG0868793.1"/>
    <property type="molecule type" value="Genomic_DNA"/>
</dbReference>
<dbReference type="AlphaFoldDB" id="A0A5K9RV19"/>
<dbReference type="Proteomes" id="UP000358545">
    <property type="component" value="Unassembled WGS sequence"/>
</dbReference>
<organism evidence="1 2">
    <name type="scientific">Listeria monocytogenes</name>
    <dbReference type="NCBI Taxonomy" id="1639"/>
    <lineage>
        <taxon>Bacteria</taxon>
        <taxon>Bacillati</taxon>
        <taxon>Bacillota</taxon>
        <taxon>Bacilli</taxon>
        <taxon>Bacillales</taxon>
        <taxon>Listeriaceae</taxon>
        <taxon>Listeria</taxon>
    </lineage>
</organism>
<evidence type="ECO:0000313" key="1">
    <source>
        <dbReference type="EMBL" id="EAG0868793.1"/>
    </source>
</evidence>